<dbReference type="EMBL" id="BNAI01000002">
    <property type="protein sequence ID" value="GHF16418.1"/>
    <property type="molecule type" value="Genomic_DNA"/>
</dbReference>
<comment type="caution">
    <text evidence="14">The sequence shown here is derived from an EMBL/GenBank/DDBJ whole genome shotgun (WGS) entry which is preliminary data.</text>
</comment>
<reference evidence="14" key="2">
    <citation type="submission" date="2020-09" db="EMBL/GenBank/DDBJ databases">
        <authorList>
            <person name="Sun Q."/>
            <person name="Zhou Y."/>
        </authorList>
    </citation>
    <scope>NUCLEOTIDE SEQUENCE</scope>
    <source>
        <strain evidence="14">CGMCC 1.16548</strain>
    </source>
</reference>
<keyword evidence="4 10" id="KW-0347">Helicase</keyword>
<accession>A0A8J3GQT6</accession>
<feature type="region of interest" description="Disordered" evidence="11">
    <location>
        <begin position="544"/>
        <end position="567"/>
    </location>
</feature>
<dbReference type="Gene3D" id="3.40.50.300">
    <property type="entry name" value="P-loop containing nucleotide triphosphate hydrolases"/>
    <property type="match status" value="3"/>
</dbReference>
<dbReference type="InterPro" id="IPR000212">
    <property type="entry name" value="DNA_helicase_UvrD/REP"/>
</dbReference>
<dbReference type="Gene3D" id="1.10.10.160">
    <property type="match status" value="1"/>
</dbReference>
<dbReference type="SUPFAM" id="SSF52540">
    <property type="entry name" value="P-loop containing nucleoside triphosphate hydrolases"/>
    <property type="match status" value="1"/>
</dbReference>
<dbReference type="PANTHER" id="PTHR11070">
    <property type="entry name" value="UVRD / RECB / PCRA DNA HELICASE FAMILY MEMBER"/>
    <property type="match status" value="1"/>
</dbReference>
<protein>
    <recommendedName>
        <fullName evidence="8">DNA 3'-5' helicase</fullName>
        <ecNumber evidence="8">5.6.2.4</ecNumber>
    </recommendedName>
</protein>
<evidence type="ECO:0000256" key="6">
    <source>
        <dbReference type="ARBA" id="ARBA00023235"/>
    </source>
</evidence>
<evidence type="ECO:0000259" key="12">
    <source>
        <dbReference type="PROSITE" id="PS51198"/>
    </source>
</evidence>
<evidence type="ECO:0000256" key="5">
    <source>
        <dbReference type="ARBA" id="ARBA00022840"/>
    </source>
</evidence>
<dbReference type="PROSITE" id="PS51217">
    <property type="entry name" value="UVRD_HELICASE_CTER"/>
    <property type="match status" value="1"/>
</dbReference>
<dbReference type="Proteomes" id="UP000617531">
    <property type="component" value="Unassembled WGS sequence"/>
</dbReference>
<dbReference type="GO" id="GO:0033202">
    <property type="term" value="C:DNA helicase complex"/>
    <property type="evidence" value="ECO:0007669"/>
    <property type="project" value="TreeGrafter"/>
</dbReference>
<keyword evidence="3 10" id="KW-0378">Hydrolase</keyword>
<dbReference type="InterPro" id="IPR014017">
    <property type="entry name" value="DNA_helicase_UvrD-like_C"/>
</dbReference>
<evidence type="ECO:0000256" key="2">
    <source>
        <dbReference type="ARBA" id="ARBA00022741"/>
    </source>
</evidence>
<dbReference type="CDD" id="cd17932">
    <property type="entry name" value="DEXQc_UvrD"/>
    <property type="match status" value="1"/>
</dbReference>
<dbReference type="GO" id="GO:0016787">
    <property type="term" value="F:hydrolase activity"/>
    <property type="evidence" value="ECO:0007669"/>
    <property type="project" value="UniProtKB-UniRule"/>
</dbReference>
<dbReference type="PANTHER" id="PTHR11070:SF69">
    <property type="entry name" value="ATP-DEPENDENT DNA HELICASE UVRD2"/>
    <property type="match status" value="1"/>
</dbReference>
<reference evidence="14" key="1">
    <citation type="journal article" date="2014" name="Int. J. Syst. Evol. Microbiol.">
        <title>Complete genome sequence of Corynebacterium casei LMG S-19264T (=DSM 44701T), isolated from a smear-ripened cheese.</title>
        <authorList>
            <consortium name="US DOE Joint Genome Institute (JGI-PGF)"/>
            <person name="Walter F."/>
            <person name="Albersmeier A."/>
            <person name="Kalinowski J."/>
            <person name="Ruckert C."/>
        </authorList>
    </citation>
    <scope>NUCLEOTIDE SEQUENCE</scope>
    <source>
        <strain evidence="14">CGMCC 1.16548</strain>
    </source>
</reference>
<comment type="similarity">
    <text evidence="1">Belongs to the helicase family. UvrD subfamily.</text>
</comment>
<feature type="domain" description="UvrD-like helicase C-terminal" evidence="13">
    <location>
        <begin position="289"/>
        <end position="529"/>
    </location>
</feature>
<dbReference type="GO" id="GO:0003677">
    <property type="term" value="F:DNA binding"/>
    <property type="evidence" value="ECO:0007669"/>
    <property type="project" value="InterPro"/>
</dbReference>
<dbReference type="Pfam" id="PF13361">
    <property type="entry name" value="UvrD_C"/>
    <property type="match status" value="2"/>
</dbReference>
<gene>
    <name evidence="14" type="ORF">GCM10011600_16910</name>
</gene>
<organism evidence="14 15">
    <name type="scientific">Pseudolysinimonas yzui</name>
    <dbReference type="NCBI Taxonomy" id="2708254"/>
    <lineage>
        <taxon>Bacteria</taxon>
        <taxon>Bacillati</taxon>
        <taxon>Actinomycetota</taxon>
        <taxon>Actinomycetes</taxon>
        <taxon>Micrococcales</taxon>
        <taxon>Microbacteriaceae</taxon>
        <taxon>Pseudolysinimonas</taxon>
    </lineage>
</organism>
<evidence type="ECO:0000259" key="13">
    <source>
        <dbReference type="PROSITE" id="PS51217"/>
    </source>
</evidence>
<evidence type="ECO:0000256" key="1">
    <source>
        <dbReference type="ARBA" id="ARBA00009922"/>
    </source>
</evidence>
<evidence type="ECO:0000256" key="8">
    <source>
        <dbReference type="ARBA" id="ARBA00034808"/>
    </source>
</evidence>
<dbReference type="EC" id="5.6.2.4" evidence="8"/>
<evidence type="ECO:0000256" key="9">
    <source>
        <dbReference type="ARBA" id="ARBA00048988"/>
    </source>
</evidence>
<feature type="binding site" evidence="10">
    <location>
        <begin position="29"/>
        <end position="36"/>
    </location>
    <ligand>
        <name>ATP</name>
        <dbReference type="ChEBI" id="CHEBI:30616"/>
    </ligand>
</feature>
<dbReference type="Gene3D" id="1.10.486.10">
    <property type="entry name" value="PCRA, domain 4"/>
    <property type="match status" value="2"/>
</dbReference>
<keyword evidence="2 10" id="KW-0547">Nucleotide-binding</keyword>
<evidence type="ECO:0000256" key="10">
    <source>
        <dbReference type="PROSITE-ProRule" id="PRU00560"/>
    </source>
</evidence>
<proteinExistence type="inferred from homology"/>
<dbReference type="GO" id="GO:0043138">
    <property type="term" value="F:3'-5' DNA helicase activity"/>
    <property type="evidence" value="ECO:0007669"/>
    <property type="project" value="UniProtKB-EC"/>
</dbReference>
<dbReference type="GO" id="GO:0005524">
    <property type="term" value="F:ATP binding"/>
    <property type="evidence" value="ECO:0007669"/>
    <property type="project" value="UniProtKB-UniRule"/>
</dbReference>
<comment type="catalytic activity">
    <reaction evidence="9">
        <text>ATP + H2O = ADP + phosphate + H(+)</text>
        <dbReference type="Rhea" id="RHEA:13065"/>
        <dbReference type="ChEBI" id="CHEBI:15377"/>
        <dbReference type="ChEBI" id="CHEBI:15378"/>
        <dbReference type="ChEBI" id="CHEBI:30616"/>
        <dbReference type="ChEBI" id="CHEBI:43474"/>
        <dbReference type="ChEBI" id="CHEBI:456216"/>
        <dbReference type="EC" id="5.6.2.4"/>
    </reaction>
</comment>
<evidence type="ECO:0000256" key="7">
    <source>
        <dbReference type="ARBA" id="ARBA00034617"/>
    </source>
</evidence>
<dbReference type="GO" id="GO:0005829">
    <property type="term" value="C:cytosol"/>
    <property type="evidence" value="ECO:0007669"/>
    <property type="project" value="TreeGrafter"/>
</dbReference>
<sequence length="567" mass="62017">MSTSDILDGLDAEQRHAAETLLGPVCILAGAGTGKTRAITHRIAHGIQEGVYSPGTLLALTFTSKAAGELRHRLRVLGAPGAVVRTFHAEALAQLGYFWPDLVGGSAPRLLDNKSRYIVEAAERAKMRLGPGAVRDVAGEIEWRKTSELSIEGYVTAARGRPLPRGLDADAVAEVQQQYEELKDERRRIDFEDVLLVACGMLDSEPIARERVRTQYRHFVVDEFQDVSPLQHRLLKLWLGDRTDLCVVGDANQTIYTFAGASSAYLLGFERDHPGAEIVRLERNYRSAPQVLDLANRLMRGRPGALDLRAATAVRGVVSEPIAYDDDAAEAAGVAEAVVAELAAGTAPEQIAVLHRVNDQARAFEDALGARGIVTRSLAGTPFFEIPAVRKLTSALAVQAQRFPDDPVRGFVADTARAAGWTVDRSHSRLAPQDWAGLDAIVRFAEATPEDVTLARFAAELDDREQAKGELPMSAVVLGTLHSAKGLEWESVYLVGLAEGLLPVSHARGEAAVDEERRLFYVGITRARRRLTLSWARRGQRDRERQPSRFLQELRTGSRDAAPTRAR</sequence>
<evidence type="ECO:0000313" key="15">
    <source>
        <dbReference type="Proteomes" id="UP000617531"/>
    </source>
</evidence>
<dbReference type="InterPro" id="IPR014016">
    <property type="entry name" value="UvrD-like_ATP-bd"/>
</dbReference>
<dbReference type="InterPro" id="IPR013986">
    <property type="entry name" value="DExx_box_DNA_helicase_dom_sf"/>
</dbReference>
<dbReference type="AlphaFoldDB" id="A0A8J3GQT6"/>
<evidence type="ECO:0000313" key="14">
    <source>
        <dbReference type="EMBL" id="GHF16418.1"/>
    </source>
</evidence>
<dbReference type="PROSITE" id="PS51198">
    <property type="entry name" value="UVRD_HELICASE_ATP_BIND"/>
    <property type="match status" value="1"/>
</dbReference>
<keyword evidence="6" id="KW-0413">Isomerase</keyword>
<dbReference type="InterPro" id="IPR027417">
    <property type="entry name" value="P-loop_NTPase"/>
</dbReference>
<dbReference type="RefSeq" id="WP_191283009.1">
    <property type="nucleotide sequence ID" value="NZ_BNAI01000002.1"/>
</dbReference>
<feature type="domain" description="UvrD-like helicase ATP-binding" evidence="12">
    <location>
        <begin position="8"/>
        <end position="288"/>
    </location>
</feature>
<dbReference type="Pfam" id="PF00580">
    <property type="entry name" value="UvrD-helicase"/>
    <property type="match status" value="1"/>
</dbReference>
<keyword evidence="15" id="KW-1185">Reference proteome</keyword>
<name>A0A8J3GQT6_9MICO</name>
<evidence type="ECO:0000256" key="4">
    <source>
        <dbReference type="ARBA" id="ARBA00022806"/>
    </source>
</evidence>
<evidence type="ECO:0000256" key="11">
    <source>
        <dbReference type="SAM" id="MobiDB-lite"/>
    </source>
</evidence>
<keyword evidence="5 10" id="KW-0067">ATP-binding</keyword>
<evidence type="ECO:0000256" key="3">
    <source>
        <dbReference type="ARBA" id="ARBA00022801"/>
    </source>
</evidence>
<comment type="catalytic activity">
    <reaction evidence="7">
        <text>Couples ATP hydrolysis with the unwinding of duplex DNA by translocating in the 3'-5' direction.</text>
        <dbReference type="EC" id="5.6.2.4"/>
    </reaction>
</comment>
<dbReference type="GO" id="GO:0000725">
    <property type="term" value="P:recombinational repair"/>
    <property type="evidence" value="ECO:0007669"/>
    <property type="project" value="TreeGrafter"/>
</dbReference>